<comment type="subcellular location">
    <subcellularLocation>
        <location evidence="1">Cell inner membrane</location>
        <topology evidence="1">Multi-pass membrane protein</topology>
    </subcellularLocation>
</comment>
<evidence type="ECO:0000256" key="5">
    <source>
        <dbReference type="ARBA" id="ARBA00022475"/>
    </source>
</evidence>
<dbReference type="InterPro" id="IPR050445">
    <property type="entry name" value="Bact_polysacc_biosynth/exp"/>
</dbReference>
<feature type="domain" description="Tyrosine-protein kinase G-rich" evidence="19">
    <location>
        <begin position="448"/>
        <end position="520"/>
    </location>
</feature>
<evidence type="ECO:0000256" key="4">
    <source>
        <dbReference type="ARBA" id="ARBA00011903"/>
    </source>
</evidence>
<dbReference type="GO" id="GO:0004715">
    <property type="term" value="F:non-membrane spanning protein tyrosine kinase activity"/>
    <property type="evidence" value="ECO:0007669"/>
    <property type="project" value="UniProtKB-EC"/>
</dbReference>
<dbReference type="CDD" id="cd05387">
    <property type="entry name" value="BY-kinase"/>
    <property type="match status" value="1"/>
</dbReference>
<evidence type="ECO:0000256" key="9">
    <source>
        <dbReference type="ARBA" id="ARBA00022741"/>
    </source>
</evidence>
<dbReference type="InterPro" id="IPR025669">
    <property type="entry name" value="AAA_dom"/>
</dbReference>
<keyword evidence="21" id="KW-1185">Reference proteome</keyword>
<keyword evidence="13 16" id="KW-0472">Membrane</keyword>
<proteinExistence type="inferred from homology"/>
<keyword evidence="5" id="KW-1003">Cell membrane</keyword>
<keyword evidence="10" id="KW-0418">Kinase</keyword>
<reference evidence="20 21" key="1">
    <citation type="submission" date="2012-08" db="EMBL/GenBank/DDBJ databases">
        <title>The Genome Sequence of Barnesiella intestinihominis YIT 11860.</title>
        <authorList>
            <consortium name="The Broad Institute Genome Sequencing Platform"/>
            <person name="Earl A."/>
            <person name="Ward D."/>
            <person name="Feldgarden M."/>
            <person name="Gevers D."/>
            <person name="Morotomi M."/>
            <person name="Walker B."/>
            <person name="Young S.K."/>
            <person name="Zeng Q."/>
            <person name="Gargeya S."/>
            <person name="Fitzgerald M."/>
            <person name="Haas B."/>
            <person name="Abouelleil A."/>
            <person name="Alvarado L."/>
            <person name="Arachchi H.M."/>
            <person name="Berlin A.M."/>
            <person name="Chapman S.B."/>
            <person name="Goldberg J."/>
            <person name="Griggs A."/>
            <person name="Gujja S."/>
            <person name="Hansen M."/>
            <person name="Howarth C."/>
            <person name="Imamovic A."/>
            <person name="Larimer J."/>
            <person name="McCowen C."/>
            <person name="Montmayeur A."/>
            <person name="Murphy C."/>
            <person name="Neiman D."/>
            <person name="Pearson M."/>
            <person name="Priest M."/>
            <person name="Roberts A."/>
            <person name="Saif S."/>
            <person name="Shea T."/>
            <person name="Sisk P."/>
            <person name="Sykes S."/>
            <person name="Wortman J."/>
            <person name="Nusbaum C."/>
            <person name="Birren B."/>
        </authorList>
    </citation>
    <scope>NUCLEOTIDE SEQUENCE [LARGE SCALE GENOMIC DNA]</scope>
    <source>
        <strain evidence="20 21">YIT 11860</strain>
    </source>
</reference>
<evidence type="ECO:0000256" key="6">
    <source>
        <dbReference type="ARBA" id="ARBA00022519"/>
    </source>
</evidence>
<dbReference type="Gene3D" id="3.40.50.300">
    <property type="entry name" value="P-loop containing nucleotide triphosphate hydrolases"/>
    <property type="match status" value="1"/>
</dbReference>
<dbReference type="HOGENOM" id="CLU_009912_6_0_10"/>
<dbReference type="InterPro" id="IPR027417">
    <property type="entry name" value="P-loop_NTPase"/>
</dbReference>
<dbReference type="OrthoDB" id="9794577at2"/>
<evidence type="ECO:0000256" key="13">
    <source>
        <dbReference type="ARBA" id="ARBA00023136"/>
    </source>
</evidence>
<organism evidence="20 21">
    <name type="scientific">Barnesiella intestinihominis YIT 11860</name>
    <dbReference type="NCBI Taxonomy" id="742726"/>
    <lineage>
        <taxon>Bacteria</taxon>
        <taxon>Pseudomonadati</taxon>
        <taxon>Bacteroidota</taxon>
        <taxon>Bacteroidia</taxon>
        <taxon>Bacteroidales</taxon>
        <taxon>Barnesiellaceae</taxon>
        <taxon>Barnesiella</taxon>
    </lineage>
</organism>
<evidence type="ECO:0000256" key="10">
    <source>
        <dbReference type="ARBA" id="ARBA00022777"/>
    </source>
</evidence>
<keyword evidence="9" id="KW-0547">Nucleotide-binding</keyword>
<evidence type="ECO:0000259" key="17">
    <source>
        <dbReference type="Pfam" id="PF02706"/>
    </source>
</evidence>
<accession>K0X4A2</accession>
<dbReference type="GO" id="GO:0042802">
    <property type="term" value="F:identical protein binding"/>
    <property type="evidence" value="ECO:0007669"/>
    <property type="project" value="UniProtKB-ARBA"/>
</dbReference>
<dbReference type="PANTHER" id="PTHR32309:SF13">
    <property type="entry name" value="FERRIC ENTEROBACTIN TRANSPORT PROTEIN FEPE"/>
    <property type="match status" value="1"/>
</dbReference>
<dbReference type="NCBIfam" id="TIGR01007">
    <property type="entry name" value="eps_fam"/>
    <property type="match status" value="1"/>
</dbReference>
<evidence type="ECO:0000256" key="12">
    <source>
        <dbReference type="ARBA" id="ARBA00022989"/>
    </source>
</evidence>
<dbReference type="Pfam" id="PF13614">
    <property type="entry name" value="AAA_31"/>
    <property type="match status" value="1"/>
</dbReference>
<dbReference type="InterPro" id="IPR005702">
    <property type="entry name" value="Wzc-like_C"/>
</dbReference>
<dbReference type="FunFam" id="3.40.50.300:FF:000527">
    <property type="entry name" value="Tyrosine-protein kinase etk"/>
    <property type="match status" value="1"/>
</dbReference>
<dbReference type="GO" id="GO:0005886">
    <property type="term" value="C:plasma membrane"/>
    <property type="evidence" value="ECO:0007669"/>
    <property type="project" value="UniProtKB-SubCell"/>
</dbReference>
<evidence type="ECO:0000259" key="19">
    <source>
        <dbReference type="Pfam" id="PF13807"/>
    </source>
</evidence>
<dbReference type="PATRIC" id="fig|742726.3.peg.349"/>
<keyword evidence="14" id="KW-0829">Tyrosine-protein kinase</keyword>
<dbReference type="SUPFAM" id="SSF52540">
    <property type="entry name" value="P-loop containing nucleoside triphosphate hydrolases"/>
    <property type="match status" value="1"/>
</dbReference>
<feature type="transmembrane region" description="Helical" evidence="16">
    <location>
        <begin position="499"/>
        <end position="523"/>
    </location>
</feature>
<evidence type="ECO:0000256" key="16">
    <source>
        <dbReference type="SAM" id="Phobius"/>
    </source>
</evidence>
<comment type="catalytic activity">
    <reaction evidence="15">
        <text>L-tyrosyl-[protein] + ATP = O-phospho-L-tyrosyl-[protein] + ADP + H(+)</text>
        <dbReference type="Rhea" id="RHEA:10596"/>
        <dbReference type="Rhea" id="RHEA-COMP:10136"/>
        <dbReference type="Rhea" id="RHEA-COMP:20101"/>
        <dbReference type="ChEBI" id="CHEBI:15378"/>
        <dbReference type="ChEBI" id="CHEBI:30616"/>
        <dbReference type="ChEBI" id="CHEBI:46858"/>
        <dbReference type="ChEBI" id="CHEBI:61978"/>
        <dbReference type="ChEBI" id="CHEBI:456216"/>
        <dbReference type="EC" id="2.7.10.2"/>
    </reaction>
</comment>
<evidence type="ECO:0000313" key="20">
    <source>
        <dbReference type="EMBL" id="EJZ66168.1"/>
    </source>
</evidence>
<evidence type="ECO:0000256" key="11">
    <source>
        <dbReference type="ARBA" id="ARBA00022840"/>
    </source>
</evidence>
<comment type="similarity">
    <text evidence="3">Belongs to the etk/wzc family.</text>
</comment>
<dbReference type="Pfam" id="PF13807">
    <property type="entry name" value="GNVR"/>
    <property type="match status" value="1"/>
</dbReference>
<evidence type="ECO:0000256" key="7">
    <source>
        <dbReference type="ARBA" id="ARBA00022679"/>
    </source>
</evidence>
<evidence type="ECO:0000256" key="8">
    <source>
        <dbReference type="ARBA" id="ARBA00022692"/>
    </source>
</evidence>
<evidence type="ECO:0000256" key="14">
    <source>
        <dbReference type="ARBA" id="ARBA00023137"/>
    </source>
</evidence>
<dbReference type="InterPro" id="IPR003856">
    <property type="entry name" value="LPS_length_determ_N"/>
</dbReference>
<gene>
    <name evidence="20" type="ORF">HMPREF9448_00343</name>
</gene>
<dbReference type="GeneID" id="77847699"/>
<evidence type="ECO:0000313" key="21">
    <source>
        <dbReference type="Proteomes" id="UP000006044"/>
    </source>
</evidence>
<keyword evidence="7" id="KW-0808">Transferase</keyword>
<evidence type="ECO:0000259" key="18">
    <source>
        <dbReference type="Pfam" id="PF13614"/>
    </source>
</evidence>
<evidence type="ECO:0000256" key="15">
    <source>
        <dbReference type="ARBA" id="ARBA00051245"/>
    </source>
</evidence>
<dbReference type="EMBL" id="ADLE01000001">
    <property type="protein sequence ID" value="EJZ66168.1"/>
    <property type="molecule type" value="Genomic_DNA"/>
</dbReference>
<dbReference type="RefSeq" id="WP_008860842.1">
    <property type="nucleotide sequence ID" value="NZ_JH815203.1"/>
</dbReference>
<dbReference type="eggNOG" id="COG3206">
    <property type="taxonomic scope" value="Bacteria"/>
</dbReference>
<evidence type="ECO:0000256" key="1">
    <source>
        <dbReference type="ARBA" id="ARBA00004429"/>
    </source>
</evidence>
<dbReference type="STRING" id="742726.HMPREF9448_00343"/>
<dbReference type="EC" id="2.7.10.2" evidence="4"/>
<keyword evidence="11" id="KW-0067">ATP-binding</keyword>
<dbReference type="InterPro" id="IPR032807">
    <property type="entry name" value="GNVR"/>
</dbReference>
<feature type="domain" description="AAA" evidence="18">
    <location>
        <begin position="585"/>
        <end position="734"/>
    </location>
</feature>
<comment type="similarity">
    <text evidence="2">Belongs to the CpsD/CapB family.</text>
</comment>
<keyword evidence="6" id="KW-0997">Cell inner membrane</keyword>
<keyword evidence="8 16" id="KW-0812">Transmembrane</keyword>
<dbReference type="eggNOG" id="COG0489">
    <property type="taxonomic scope" value="Bacteria"/>
</dbReference>
<dbReference type="Pfam" id="PF02706">
    <property type="entry name" value="Wzz"/>
    <property type="match status" value="1"/>
</dbReference>
<protein>
    <recommendedName>
        <fullName evidence="4">non-specific protein-tyrosine kinase</fullName>
        <ecNumber evidence="4">2.7.10.2</ecNumber>
    </recommendedName>
</protein>
<keyword evidence="12 16" id="KW-1133">Transmembrane helix</keyword>
<dbReference type="PANTHER" id="PTHR32309">
    <property type="entry name" value="TYROSINE-PROTEIN KINASE"/>
    <property type="match status" value="1"/>
</dbReference>
<name>K0X4A2_9BACT</name>
<comment type="caution">
    <text evidence="20">The sequence shown here is derived from an EMBL/GenBank/DDBJ whole genome shotgun (WGS) entry which is preliminary data.</text>
</comment>
<sequence length="801" mass="90946">MEDKQNTSVKNASEEAFDVTGFFLECISYWKWFVASVVVLAVAIMFYCFRQTPVYEVTSAVYIQDNKGDNSNILLESLGLSSYKKNIDNEIEVLRSKNQITDVVEALNLYTSYSWNSFLRNVPLYEETPIEAVLDSIDVRSLKASLNIRIKPQNGVFHLEAKTRNVRGDEVEICNTTVETFPYSIPFHKGFIRLRYTGDTIPTVDKTLNISLSNPRNVSKSIAGNLTVAFASKDATILKVVYRTPVIKAGEDFIKTLVDFYNIDAAKQKNQGTEKTQQFIDARLDSISKDLSVVEARVEEYRRHNNLIDISSEAKLYLEQTGFTDEKLAELELQKSLVDYVEKFLSIPQNEYMPIPALGIDDKDLAKLIGEYNKSLQQRKRLLHSSSESNPVIVELTRDIQTQRSLVLKGVESIRKGVEIKKRDLSRQDKIIEDKIKNVPQYERELSDIMRQQRIKDNLYVFLLEKREENALAKSMTVPVARIIDDPDSTGEPVSPKKILLFCAAVLLGVLLPAFVIYLRMLLFPVLKDKKMLERLTSIPVLAEISKKPGNKFFVVEKKSVEPIAELFRLLRNNLQFVLTGPEKKVIAVTSSVMHEGKTFVSCNMALSFALTGKRVLLIGVDIRRPRLAQHFQMSNMRGVTTYLSGGDSDLSALIQSSGIDSNLDVLPAGPVPPNPNELLMSSRFEQLVDYARSHYDYVILDTAPLGMVSDSFLLTRAIDVVIYVARANYTNKASIEMLNAWIDNKRINVPVYLILNDVNMNSRTYSYRQYGSGKYGYGYASSRSEYVIPWYKRLFRKSDS</sequence>
<dbReference type="GO" id="GO:0005524">
    <property type="term" value="F:ATP binding"/>
    <property type="evidence" value="ECO:0007669"/>
    <property type="project" value="UniProtKB-KW"/>
</dbReference>
<evidence type="ECO:0000256" key="2">
    <source>
        <dbReference type="ARBA" id="ARBA00007316"/>
    </source>
</evidence>
<dbReference type="Proteomes" id="UP000006044">
    <property type="component" value="Unassembled WGS sequence"/>
</dbReference>
<feature type="transmembrane region" description="Helical" evidence="16">
    <location>
        <begin position="29"/>
        <end position="49"/>
    </location>
</feature>
<dbReference type="AlphaFoldDB" id="K0X4A2"/>
<evidence type="ECO:0000256" key="3">
    <source>
        <dbReference type="ARBA" id="ARBA00008883"/>
    </source>
</evidence>
<feature type="domain" description="Polysaccharide chain length determinant N-terminal" evidence="17">
    <location>
        <begin position="17"/>
        <end position="105"/>
    </location>
</feature>